<dbReference type="EMBL" id="UINC01144886">
    <property type="protein sequence ID" value="SVD34684.1"/>
    <property type="molecule type" value="Genomic_DNA"/>
</dbReference>
<reference evidence="1" key="1">
    <citation type="submission" date="2018-05" db="EMBL/GenBank/DDBJ databases">
        <authorList>
            <person name="Lanie J.A."/>
            <person name="Ng W.-L."/>
            <person name="Kazmierczak K.M."/>
            <person name="Andrzejewski T.M."/>
            <person name="Davidsen T.M."/>
            <person name="Wayne K.J."/>
            <person name="Tettelin H."/>
            <person name="Glass J.I."/>
            <person name="Rusch D."/>
            <person name="Podicherti R."/>
            <person name="Tsui H.-C.T."/>
            <person name="Winkler M.E."/>
        </authorList>
    </citation>
    <scope>NUCLEOTIDE SEQUENCE</scope>
</reference>
<sequence>MSIMSRLLRRKKKLTDFTVDEIRVEEKRLEIRENQHINQIEKYDKIREDIFHQGAKTKSPSRRRIYARRFNETCQRLQIIERDLSRVVKELMTLSRVRAVMERKKSGKTENILQKLTEEDMVKLTTLLEDDKINEEVYLQKLDGVLGVVNDPAYETTDLGEAG</sequence>
<gene>
    <name evidence="1" type="ORF">METZ01_LOCUS387538</name>
</gene>
<protein>
    <submittedName>
        <fullName evidence="1">Uncharacterized protein</fullName>
    </submittedName>
</protein>
<evidence type="ECO:0000313" key="1">
    <source>
        <dbReference type="EMBL" id="SVD34684.1"/>
    </source>
</evidence>
<name>A0A382UK90_9ZZZZ</name>
<organism evidence="1">
    <name type="scientific">marine metagenome</name>
    <dbReference type="NCBI Taxonomy" id="408172"/>
    <lineage>
        <taxon>unclassified sequences</taxon>
        <taxon>metagenomes</taxon>
        <taxon>ecological metagenomes</taxon>
    </lineage>
</organism>
<proteinExistence type="predicted"/>
<feature type="non-terminal residue" evidence="1">
    <location>
        <position position="163"/>
    </location>
</feature>
<accession>A0A382UK90</accession>
<dbReference type="AlphaFoldDB" id="A0A382UK90"/>